<gene>
    <name evidence="1" type="ORF">BpHYR1_041709</name>
</gene>
<feature type="non-terminal residue" evidence="1">
    <location>
        <position position="77"/>
    </location>
</feature>
<dbReference type="Proteomes" id="UP000276133">
    <property type="component" value="Unassembled WGS sequence"/>
</dbReference>
<dbReference type="AlphaFoldDB" id="A0A3M7Q717"/>
<name>A0A3M7Q717_BRAPC</name>
<evidence type="ECO:0000313" key="1">
    <source>
        <dbReference type="EMBL" id="RNA07153.1"/>
    </source>
</evidence>
<proteinExistence type="predicted"/>
<protein>
    <submittedName>
        <fullName evidence="1">Uncharacterized protein</fullName>
    </submittedName>
</protein>
<reference evidence="1 2" key="1">
    <citation type="journal article" date="2018" name="Sci. Rep.">
        <title>Genomic signatures of local adaptation to the degree of environmental predictability in rotifers.</title>
        <authorList>
            <person name="Franch-Gras L."/>
            <person name="Hahn C."/>
            <person name="Garcia-Roger E.M."/>
            <person name="Carmona M.J."/>
            <person name="Serra M."/>
            <person name="Gomez A."/>
        </authorList>
    </citation>
    <scope>NUCLEOTIDE SEQUENCE [LARGE SCALE GENOMIC DNA]</scope>
    <source>
        <strain evidence="1">HYR1</strain>
    </source>
</reference>
<sequence>MPELIMERPKMSLQMHENLKRFILRERRRKKEEDEQKLREEKVPNTFLELILTIFSFKKKAEIKTQNLEQNKEQIEQ</sequence>
<keyword evidence="2" id="KW-1185">Reference proteome</keyword>
<evidence type="ECO:0000313" key="2">
    <source>
        <dbReference type="Proteomes" id="UP000276133"/>
    </source>
</evidence>
<comment type="caution">
    <text evidence="1">The sequence shown here is derived from an EMBL/GenBank/DDBJ whole genome shotgun (WGS) entry which is preliminary data.</text>
</comment>
<accession>A0A3M7Q717</accession>
<dbReference type="EMBL" id="REGN01007139">
    <property type="protein sequence ID" value="RNA07153.1"/>
    <property type="molecule type" value="Genomic_DNA"/>
</dbReference>
<organism evidence="1 2">
    <name type="scientific">Brachionus plicatilis</name>
    <name type="common">Marine rotifer</name>
    <name type="synonym">Brachionus muelleri</name>
    <dbReference type="NCBI Taxonomy" id="10195"/>
    <lineage>
        <taxon>Eukaryota</taxon>
        <taxon>Metazoa</taxon>
        <taxon>Spiralia</taxon>
        <taxon>Gnathifera</taxon>
        <taxon>Rotifera</taxon>
        <taxon>Eurotatoria</taxon>
        <taxon>Monogononta</taxon>
        <taxon>Pseudotrocha</taxon>
        <taxon>Ploima</taxon>
        <taxon>Brachionidae</taxon>
        <taxon>Brachionus</taxon>
    </lineage>
</organism>